<name>A0A6M3K2D0_9ZZZZ</name>
<reference evidence="1" key="1">
    <citation type="submission" date="2020-03" db="EMBL/GenBank/DDBJ databases">
        <title>The deep terrestrial virosphere.</title>
        <authorList>
            <person name="Holmfeldt K."/>
            <person name="Nilsson E."/>
            <person name="Simone D."/>
            <person name="Lopez-Fernandez M."/>
            <person name="Wu X."/>
            <person name="de Brujin I."/>
            <person name="Lundin D."/>
            <person name="Andersson A."/>
            <person name="Bertilsson S."/>
            <person name="Dopson M."/>
        </authorList>
    </citation>
    <scope>NUCLEOTIDE SEQUENCE</scope>
    <source>
        <strain evidence="1">MM415A01667</strain>
    </source>
</reference>
<proteinExistence type="predicted"/>
<organism evidence="1">
    <name type="scientific">viral metagenome</name>
    <dbReference type="NCBI Taxonomy" id="1070528"/>
    <lineage>
        <taxon>unclassified sequences</taxon>
        <taxon>metagenomes</taxon>
        <taxon>organismal metagenomes</taxon>
    </lineage>
</organism>
<accession>A0A6M3K2D0</accession>
<dbReference type="AlphaFoldDB" id="A0A6M3K2D0"/>
<evidence type="ECO:0000313" key="1">
    <source>
        <dbReference type="EMBL" id="QJA75878.1"/>
    </source>
</evidence>
<protein>
    <submittedName>
        <fullName evidence="1">Uncharacterized protein</fullName>
    </submittedName>
</protein>
<sequence length="97" mass="11602">MVNSKINIPTEIEYETDHTDKNGNLVIKIRSRTEDEVFAFSKLNLNNLWKNLTDYDSWRIYYCESNRHSDLLDTFREGVLDVNTIEYSIRLRLQEVK</sequence>
<gene>
    <name evidence="1" type="ORF">MM415A01667_0004</name>
</gene>
<dbReference type="EMBL" id="MT142190">
    <property type="protein sequence ID" value="QJA75878.1"/>
    <property type="molecule type" value="Genomic_DNA"/>
</dbReference>